<dbReference type="GeneID" id="64662519"/>
<feature type="transmembrane region" description="Helical" evidence="1">
    <location>
        <begin position="31"/>
        <end position="54"/>
    </location>
</feature>
<proteinExistence type="predicted"/>
<protein>
    <submittedName>
        <fullName evidence="2">Uncharacterized protein</fullName>
    </submittedName>
</protein>
<dbReference type="Gene3D" id="3.40.50.720">
    <property type="entry name" value="NAD(P)-binding Rossmann-like Domain"/>
    <property type="match status" value="1"/>
</dbReference>
<keyword evidence="3" id="KW-1185">Reference proteome</keyword>
<dbReference type="RefSeq" id="XP_041219311.1">
    <property type="nucleotide sequence ID" value="XM_041368221.1"/>
</dbReference>
<dbReference type="Gene3D" id="3.30.9.10">
    <property type="entry name" value="D-Amino Acid Oxidase, subunit A, domain 2"/>
    <property type="match status" value="1"/>
</dbReference>
<keyword evidence="1" id="KW-1133">Transmembrane helix</keyword>
<dbReference type="EMBL" id="JABBWK010000091">
    <property type="protein sequence ID" value="KAG1893735.1"/>
    <property type="molecule type" value="Genomic_DNA"/>
</dbReference>
<name>A0AAD4DTM3_9AGAM</name>
<reference evidence="2" key="1">
    <citation type="journal article" date="2020" name="New Phytol.">
        <title>Comparative genomics reveals dynamic genome evolution in host specialist ectomycorrhizal fungi.</title>
        <authorList>
            <person name="Lofgren L.A."/>
            <person name="Nguyen N.H."/>
            <person name="Vilgalys R."/>
            <person name="Ruytinx J."/>
            <person name="Liao H.L."/>
            <person name="Branco S."/>
            <person name="Kuo A."/>
            <person name="LaButti K."/>
            <person name="Lipzen A."/>
            <person name="Andreopoulos W."/>
            <person name="Pangilinan J."/>
            <person name="Riley R."/>
            <person name="Hundley H."/>
            <person name="Na H."/>
            <person name="Barry K."/>
            <person name="Grigoriev I.V."/>
            <person name="Stajich J.E."/>
            <person name="Kennedy P.G."/>
        </authorList>
    </citation>
    <scope>NUCLEOTIDE SEQUENCE</scope>
    <source>
        <strain evidence="2">FC203</strain>
    </source>
</reference>
<evidence type="ECO:0000313" key="3">
    <source>
        <dbReference type="Proteomes" id="UP001195769"/>
    </source>
</evidence>
<dbReference type="AlphaFoldDB" id="A0AAD4DTM3"/>
<dbReference type="Proteomes" id="UP001195769">
    <property type="component" value="Unassembled WGS sequence"/>
</dbReference>
<keyword evidence="1" id="KW-0812">Transmembrane</keyword>
<comment type="caution">
    <text evidence="2">The sequence shown here is derived from an EMBL/GenBank/DDBJ whole genome shotgun (WGS) entry which is preliminary data.</text>
</comment>
<evidence type="ECO:0000313" key="2">
    <source>
        <dbReference type="EMBL" id="KAG1893735.1"/>
    </source>
</evidence>
<keyword evidence="1" id="KW-0472">Membrane</keyword>
<accession>A0AAD4DTM3</accession>
<gene>
    <name evidence="2" type="ORF">F5891DRAFT_1195972</name>
</gene>
<sequence length="341" mass="38760">MTWISKREVIKHFLNFPVKLKAVRIFVISKFLLPYFITFVFGLRLTNLVVIQVYPGIEISPEPINPSDISFTQISRLVVFFLASAFKVVGATAKPGRNRLWDMAPSGLVKRAPAKVLGETDGLLSTIWWQDLVRDFKLLSESEIRAPCKVGAAFTTVSGCVNPFEYLLWLRSELESRGVVFHRQYIRSLDEVQPLVGKTGLLVNATSLAFLLGTRPDLPSVGASEITRMRAVRHFYERMTQTPSLEELTVQQPCQVQLDKIEFRIPLHTLDRNQSTTYVDRSHSESDCRIDILDSIKATMDVSKTYQHLGWRLSTARRLDPPHRLLTSHDLDSAFKAARTE</sequence>
<organism evidence="2 3">
    <name type="scientific">Suillus fuscotomentosus</name>
    <dbReference type="NCBI Taxonomy" id="1912939"/>
    <lineage>
        <taxon>Eukaryota</taxon>
        <taxon>Fungi</taxon>
        <taxon>Dikarya</taxon>
        <taxon>Basidiomycota</taxon>
        <taxon>Agaricomycotina</taxon>
        <taxon>Agaricomycetes</taxon>
        <taxon>Agaricomycetidae</taxon>
        <taxon>Boletales</taxon>
        <taxon>Suillineae</taxon>
        <taxon>Suillaceae</taxon>
        <taxon>Suillus</taxon>
    </lineage>
</organism>
<evidence type="ECO:0000256" key="1">
    <source>
        <dbReference type="SAM" id="Phobius"/>
    </source>
</evidence>